<organism evidence="3 4">
    <name type="scientific">Galemys pyrenaicus</name>
    <name type="common">Iberian desman</name>
    <name type="synonym">Pyrenean desman</name>
    <dbReference type="NCBI Taxonomy" id="202257"/>
    <lineage>
        <taxon>Eukaryota</taxon>
        <taxon>Metazoa</taxon>
        <taxon>Chordata</taxon>
        <taxon>Craniata</taxon>
        <taxon>Vertebrata</taxon>
        <taxon>Euteleostomi</taxon>
        <taxon>Mammalia</taxon>
        <taxon>Eutheria</taxon>
        <taxon>Laurasiatheria</taxon>
        <taxon>Eulipotyphla</taxon>
        <taxon>Talpidae</taxon>
        <taxon>Galemys</taxon>
    </lineage>
</organism>
<dbReference type="InterPro" id="IPR012678">
    <property type="entry name" value="Ribosomal_uL23/eL15/eS24_sf"/>
</dbReference>
<keyword evidence="1" id="KW-0689">Ribosomal protein</keyword>
<gene>
    <name evidence="3" type="ORF">J0S82_004105</name>
</gene>
<evidence type="ECO:0000313" key="3">
    <source>
        <dbReference type="EMBL" id="KAG8516658.1"/>
    </source>
</evidence>
<dbReference type="OrthoDB" id="1267328at2759"/>
<keyword evidence="4" id="KW-1185">Reference proteome</keyword>
<dbReference type="EMBL" id="JAGFMF010011673">
    <property type="protein sequence ID" value="KAG8516658.1"/>
    <property type="molecule type" value="Genomic_DNA"/>
</dbReference>
<dbReference type="Gene3D" id="3.30.70.330">
    <property type="match status" value="1"/>
</dbReference>
<dbReference type="SUPFAM" id="SSF54189">
    <property type="entry name" value="Ribosomal proteins S24e, L23 and L15e"/>
    <property type="match status" value="1"/>
</dbReference>
<comment type="caution">
    <text evidence="3">The sequence shown here is derived from an EMBL/GenBank/DDBJ whole genome shotgun (WGS) entry which is preliminary data.</text>
</comment>
<name>A0A8J6A9T3_GALPY</name>
<sequence>MVPKLKKEVPDLPKAKIIVLKAKQSASTATHKRRSTYPLLSDGLRHLNSKGSPHILRRAPPGETSLTCISHEEETKHQHTCVPCRCQGSKHQVKQAVKKLYDTDVAKVNTVSRLDLEKKH</sequence>
<protein>
    <submittedName>
        <fullName evidence="3">Uncharacterized protein</fullName>
    </submittedName>
</protein>
<dbReference type="GO" id="GO:0006412">
    <property type="term" value="P:translation"/>
    <property type="evidence" value="ECO:0007669"/>
    <property type="project" value="InterPro"/>
</dbReference>
<feature type="non-terminal residue" evidence="3">
    <location>
        <position position="120"/>
    </location>
</feature>
<dbReference type="Proteomes" id="UP000700334">
    <property type="component" value="Unassembled WGS sequence"/>
</dbReference>
<evidence type="ECO:0000256" key="2">
    <source>
        <dbReference type="ARBA" id="ARBA00023274"/>
    </source>
</evidence>
<proteinExistence type="predicted"/>
<evidence type="ECO:0000256" key="1">
    <source>
        <dbReference type="ARBA" id="ARBA00022980"/>
    </source>
</evidence>
<accession>A0A8J6A9T3</accession>
<dbReference type="GO" id="GO:0003735">
    <property type="term" value="F:structural constituent of ribosome"/>
    <property type="evidence" value="ECO:0007669"/>
    <property type="project" value="InterPro"/>
</dbReference>
<reference evidence="3" key="1">
    <citation type="journal article" date="2021" name="Evol. Appl.">
        <title>The genome of the Pyrenean desman and the effects of bottlenecks and inbreeding on the genomic landscape of an endangered species.</title>
        <authorList>
            <person name="Escoda L."/>
            <person name="Castresana J."/>
        </authorList>
    </citation>
    <scope>NUCLEOTIDE SEQUENCE</scope>
    <source>
        <strain evidence="3">IBE-C5619</strain>
    </source>
</reference>
<dbReference type="GO" id="GO:0044391">
    <property type="term" value="C:ribosomal subunit"/>
    <property type="evidence" value="ECO:0007669"/>
    <property type="project" value="UniProtKB-ARBA"/>
</dbReference>
<keyword evidence="2" id="KW-0687">Ribonucleoprotein</keyword>
<dbReference type="AlphaFoldDB" id="A0A8J6A9T3"/>
<dbReference type="InterPro" id="IPR012677">
    <property type="entry name" value="Nucleotide-bd_a/b_plait_sf"/>
</dbReference>
<evidence type="ECO:0000313" key="4">
    <source>
        <dbReference type="Proteomes" id="UP000700334"/>
    </source>
</evidence>